<keyword evidence="1" id="KW-0472">Membrane</keyword>
<sequence>MALLLIFSTVGTFAFRYLTSGFDLNETFGNVSFLEVLGLIFGCWAFFAIFTFFIAFWLRCAHITIREGIISGRNYWGRKKSFPLKYLKSIDIYSANGVKAVVANGGSFGKVFIYYQTEKLHEIIEVLEANLPGNMEA</sequence>
<comment type="caution">
    <text evidence="2">The sequence shown here is derived from an EMBL/GenBank/DDBJ whole genome shotgun (WGS) entry which is preliminary data.</text>
</comment>
<evidence type="ECO:0000313" key="3">
    <source>
        <dbReference type="Proteomes" id="UP000263489"/>
    </source>
</evidence>
<gene>
    <name evidence="2" type="ORF">DC045_06840</name>
</gene>
<evidence type="ECO:0008006" key="4">
    <source>
        <dbReference type="Google" id="ProtNLM"/>
    </source>
</evidence>
<keyword evidence="1" id="KW-1133">Transmembrane helix</keyword>
<dbReference type="Proteomes" id="UP000263489">
    <property type="component" value="Unassembled WGS sequence"/>
</dbReference>
<reference evidence="2 3" key="1">
    <citation type="journal article" date="2018" name="Nat. Biotechnol.">
        <title>A standardized bacterial taxonomy based on genome phylogeny substantially revises the tree of life.</title>
        <authorList>
            <person name="Parks D.H."/>
            <person name="Chuvochina M."/>
            <person name="Waite D.W."/>
            <person name="Rinke C."/>
            <person name="Skarshewski A."/>
            <person name="Chaumeil P.A."/>
            <person name="Hugenholtz P."/>
        </authorList>
    </citation>
    <scope>NUCLEOTIDE SEQUENCE [LARGE SCALE GENOMIC DNA]</scope>
    <source>
        <strain evidence="2">UBA9380</strain>
    </source>
</reference>
<feature type="transmembrane region" description="Helical" evidence="1">
    <location>
        <begin position="37"/>
        <end position="58"/>
    </location>
</feature>
<organism evidence="2 3">
    <name type="scientific">Marinobacter adhaerens</name>
    <dbReference type="NCBI Taxonomy" id="1033846"/>
    <lineage>
        <taxon>Bacteria</taxon>
        <taxon>Pseudomonadati</taxon>
        <taxon>Pseudomonadota</taxon>
        <taxon>Gammaproteobacteria</taxon>
        <taxon>Pseudomonadales</taxon>
        <taxon>Marinobacteraceae</taxon>
        <taxon>Marinobacter</taxon>
    </lineage>
</organism>
<evidence type="ECO:0000313" key="2">
    <source>
        <dbReference type="EMBL" id="HBC34028.1"/>
    </source>
</evidence>
<dbReference type="AlphaFoldDB" id="A0A352IRE5"/>
<accession>A0A352IRE5</accession>
<evidence type="ECO:0000256" key="1">
    <source>
        <dbReference type="SAM" id="Phobius"/>
    </source>
</evidence>
<proteinExistence type="predicted"/>
<name>A0A352IRE5_9GAMM</name>
<keyword evidence="1" id="KW-0812">Transmembrane</keyword>
<protein>
    <recommendedName>
        <fullName evidence="4">DUF304 domain-containing protein</fullName>
    </recommendedName>
</protein>
<dbReference type="EMBL" id="DNNA01000105">
    <property type="protein sequence ID" value="HBC34028.1"/>
    <property type="molecule type" value="Genomic_DNA"/>
</dbReference>